<organism evidence="1">
    <name type="scientific">Magallana gigas</name>
    <name type="common">Pacific oyster</name>
    <name type="synonym">Crassostrea gigas</name>
    <dbReference type="NCBI Taxonomy" id="29159"/>
    <lineage>
        <taxon>Eukaryota</taxon>
        <taxon>Metazoa</taxon>
        <taxon>Spiralia</taxon>
        <taxon>Lophotrochozoa</taxon>
        <taxon>Mollusca</taxon>
        <taxon>Bivalvia</taxon>
        <taxon>Autobranchia</taxon>
        <taxon>Pteriomorphia</taxon>
        <taxon>Ostreida</taxon>
        <taxon>Ostreoidea</taxon>
        <taxon>Ostreidae</taxon>
        <taxon>Magallana</taxon>
    </lineage>
</organism>
<dbReference type="HOGENOM" id="CLU_2592090_0_0_1"/>
<dbReference type="InParanoid" id="K1QJU5"/>
<evidence type="ECO:0000313" key="1">
    <source>
        <dbReference type="EMBL" id="EKC21971.1"/>
    </source>
</evidence>
<sequence>MARKQTQVLTLEEKLEDARTKNKALEKKISRKDVDIFKLESEIQSLMDRLRNKEGQINMLRFAPPFVPIHIRKRSVETNT</sequence>
<dbReference type="AlphaFoldDB" id="K1QJU5"/>
<name>K1QJU5_MAGGI</name>
<reference evidence="1" key="1">
    <citation type="journal article" date="2012" name="Nature">
        <title>The oyster genome reveals stress adaptation and complexity of shell formation.</title>
        <authorList>
            <person name="Zhang G."/>
            <person name="Fang X."/>
            <person name="Guo X."/>
            <person name="Li L."/>
            <person name="Luo R."/>
            <person name="Xu F."/>
            <person name="Yang P."/>
            <person name="Zhang L."/>
            <person name="Wang X."/>
            <person name="Qi H."/>
            <person name="Xiong Z."/>
            <person name="Que H."/>
            <person name="Xie Y."/>
            <person name="Holland P.W."/>
            <person name="Paps J."/>
            <person name="Zhu Y."/>
            <person name="Wu F."/>
            <person name="Chen Y."/>
            <person name="Wang J."/>
            <person name="Peng C."/>
            <person name="Meng J."/>
            <person name="Yang L."/>
            <person name="Liu J."/>
            <person name="Wen B."/>
            <person name="Zhang N."/>
            <person name="Huang Z."/>
            <person name="Zhu Q."/>
            <person name="Feng Y."/>
            <person name="Mount A."/>
            <person name="Hedgecock D."/>
            <person name="Xu Z."/>
            <person name="Liu Y."/>
            <person name="Domazet-Loso T."/>
            <person name="Du Y."/>
            <person name="Sun X."/>
            <person name="Zhang S."/>
            <person name="Liu B."/>
            <person name="Cheng P."/>
            <person name="Jiang X."/>
            <person name="Li J."/>
            <person name="Fan D."/>
            <person name="Wang W."/>
            <person name="Fu W."/>
            <person name="Wang T."/>
            <person name="Wang B."/>
            <person name="Zhang J."/>
            <person name="Peng Z."/>
            <person name="Li Y."/>
            <person name="Li N."/>
            <person name="Wang J."/>
            <person name="Chen M."/>
            <person name="He Y."/>
            <person name="Tan F."/>
            <person name="Song X."/>
            <person name="Zheng Q."/>
            <person name="Huang R."/>
            <person name="Yang H."/>
            <person name="Du X."/>
            <person name="Chen L."/>
            <person name="Yang M."/>
            <person name="Gaffney P.M."/>
            <person name="Wang S."/>
            <person name="Luo L."/>
            <person name="She Z."/>
            <person name="Ming Y."/>
            <person name="Huang W."/>
            <person name="Zhang S."/>
            <person name="Huang B."/>
            <person name="Zhang Y."/>
            <person name="Qu T."/>
            <person name="Ni P."/>
            <person name="Miao G."/>
            <person name="Wang J."/>
            <person name="Wang Q."/>
            <person name="Steinberg C.E."/>
            <person name="Wang H."/>
            <person name="Li N."/>
            <person name="Qian L."/>
            <person name="Zhang G."/>
            <person name="Li Y."/>
            <person name="Yang H."/>
            <person name="Liu X."/>
            <person name="Wang J."/>
            <person name="Yin Y."/>
            <person name="Wang J."/>
        </authorList>
    </citation>
    <scope>NUCLEOTIDE SEQUENCE [LARGE SCALE GENOMIC DNA]</scope>
    <source>
        <strain evidence="1">05x7-T-G4-1.051#20</strain>
    </source>
</reference>
<proteinExistence type="predicted"/>
<accession>K1QJU5</accession>
<dbReference type="EMBL" id="JH817357">
    <property type="protein sequence ID" value="EKC21971.1"/>
    <property type="molecule type" value="Genomic_DNA"/>
</dbReference>
<gene>
    <name evidence="1" type="ORF">CGI_10003015</name>
</gene>
<protein>
    <submittedName>
        <fullName evidence="1">Uncharacterized protein</fullName>
    </submittedName>
</protein>